<accession>I0ICB2</accession>
<organism evidence="1 2">
    <name type="scientific">Phycisphaera mikurensis (strain NBRC 102666 / KCTC 22515 / FYK2301M01)</name>
    <dbReference type="NCBI Taxonomy" id="1142394"/>
    <lineage>
        <taxon>Bacteria</taxon>
        <taxon>Pseudomonadati</taxon>
        <taxon>Planctomycetota</taxon>
        <taxon>Phycisphaerae</taxon>
        <taxon>Phycisphaerales</taxon>
        <taxon>Phycisphaeraceae</taxon>
        <taxon>Phycisphaera</taxon>
    </lineage>
</organism>
<reference evidence="1 2" key="1">
    <citation type="submission" date="2012-02" db="EMBL/GenBank/DDBJ databases">
        <title>Complete genome sequence of Phycisphaera mikurensis NBRC 102666.</title>
        <authorList>
            <person name="Ankai A."/>
            <person name="Hosoyama A."/>
            <person name="Terui Y."/>
            <person name="Sekine M."/>
            <person name="Fukai R."/>
            <person name="Kato Y."/>
            <person name="Nakamura S."/>
            <person name="Yamada-Narita S."/>
            <person name="Kawakoshi A."/>
            <person name="Fukunaga Y."/>
            <person name="Yamazaki S."/>
            <person name="Fujita N."/>
        </authorList>
    </citation>
    <scope>NUCLEOTIDE SEQUENCE [LARGE SCALE GENOMIC DNA]</scope>
    <source>
        <strain evidence="2">NBRC 102666 / KCTC 22515 / FYK2301M01</strain>
    </source>
</reference>
<dbReference type="AlphaFoldDB" id="I0ICB2"/>
<dbReference type="PANTHER" id="PTHR11669:SF8">
    <property type="entry name" value="DNA POLYMERASE III SUBUNIT DELTA"/>
    <property type="match status" value="1"/>
</dbReference>
<dbReference type="HOGENOM" id="CLU_006229_4_0_0"/>
<protein>
    <submittedName>
        <fullName evidence="1">Putative DNA polymerase III delta' subunit</fullName>
        <ecNumber evidence="1">2.7.7.7</ecNumber>
    </submittedName>
</protein>
<dbReference type="PANTHER" id="PTHR11669">
    <property type="entry name" value="REPLICATION FACTOR C / DNA POLYMERASE III GAMMA-TAU SUBUNIT"/>
    <property type="match status" value="1"/>
</dbReference>
<dbReference type="GO" id="GO:0006261">
    <property type="term" value="P:DNA-templated DNA replication"/>
    <property type="evidence" value="ECO:0007669"/>
    <property type="project" value="TreeGrafter"/>
</dbReference>
<dbReference type="RefSeq" id="WP_014436120.1">
    <property type="nucleotide sequence ID" value="NC_017080.1"/>
</dbReference>
<dbReference type="KEGG" id="phm:PSMK_07410"/>
<dbReference type="GO" id="GO:0003887">
    <property type="term" value="F:DNA-directed DNA polymerase activity"/>
    <property type="evidence" value="ECO:0007669"/>
    <property type="project" value="UniProtKB-EC"/>
</dbReference>
<sequence length="371" mass="39155">MPPDPAAENATAAPATLGQPAAAAQLASMLASGRPHHGLIFEGPAGVGKFRSAIGLAWVLLCLDPPTPASACGVCGSCRRLAGEPEDAGERHPDLHVVTKELSRFSDDASTRNRKLTSIPVEVLREHLIEPAHRSPQMGPRKVFVLDEAELLNPAGQNVLLKTLEEPPPETFLILVTSSADRLLPTVRSRCQRVGFHPLPEAVVEAWVRDHAGDLDAPTRGWVTRFADGSIGRAGLALDRGLTGWAETLGPLLAAAAAGRAVPDLADAANDAIKGFAESWVKENPQGSKEAANRRAAALLAHLLAREARDALAAAARGCPADDPIANERRVAAPLRAIEAIDRYQERLDGSVNLSLATAELALGYAAAWRG</sequence>
<evidence type="ECO:0000313" key="2">
    <source>
        <dbReference type="Proteomes" id="UP000007881"/>
    </source>
</evidence>
<name>I0ICB2_PHYMF</name>
<dbReference type="Pfam" id="PF13177">
    <property type="entry name" value="DNA_pol3_delta2"/>
    <property type="match status" value="1"/>
</dbReference>
<dbReference type="Gene3D" id="3.40.50.300">
    <property type="entry name" value="P-loop containing nucleotide triphosphate hydrolases"/>
    <property type="match status" value="1"/>
</dbReference>
<evidence type="ECO:0000313" key="1">
    <source>
        <dbReference type="EMBL" id="BAM02900.1"/>
    </source>
</evidence>
<keyword evidence="2" id="KW-1185">Reference proteome</keyword>
<dbReference type="InterPro" id="IPR027417">
    <property type="entry name" value="P-loop_NTPase"/>
</dbReference>
<gene>
    <name evidence="1" type="primary">holB</name>
    <name evidence="1" type="ordered locus">PSMK_07410</name>
</gene>
<keyword evidence="1" id="KW-0808">Transferase</keyword>
<proteinExistence type="predicted"/>
<dbReference type="EMBL" id="AP012338">
    <property type="protein sequence ID" value="BAM02900.1"/>
    <property type="molecule type" value="Genomic_DNA"/>
</dbReference>
<dbReference type="STRING" id="1142394.PSMK_07410"/>
<keyword evidence="1" id="KW-0548">Nucleotidyltransferase</keyword>
<dbReference type="SUPFAM" id="SSF52540">
    <property type="entry name" value="P-loop containing nucleoside triphosphate hydrolases"/>
    <property type="match status" value="1"/>
</dbReference>
<dbReference type="EC" id="2.7.7.7" evidence="1"/>
<dbReference type="InterPro" id="IPR050238">
    <property type="entry name" value="DNA_Rep/Repair_Clamp_Loader"/>
</dbReference>
<dbReference type="OrthoDB" id="9810148at2"/>
<dbReference type="Proteomes" id="UP000007881">
    <property type="component" value="Chromosome"/>
</dbReference>
<dbReference type="eggNOG" id="COG0470">
    <property type="taxonomic scope" value="Bacteria"/>
</dbReference>